<accession>A0A511J656</accession>
<organism evidence="1 2">
    <name type="scientific">Enterococcus villorum</name>
    <dbReference type="NCBI Taxonomy" id="112904"/>
    <lineage>
        <taxon>Bacteria</taxon>
        <taxon>Bacillati</taxon>
        <taxon>Bacillota</taxon>
        <taxon>Bacilli</taxon>
        <taxon>Lactobacillales</taxon>
        <taxon>Enterococcaceae</taxon>
        <taxon>Enterococcus</taxon>
    </lineage>
</organism>
<reference evidence="1 2" key="1">
    <citation type="submission" date="2019-07" db="EMBL/GenBank/DDBJ databases">
        <title>Whole genome shotgun sequence of Enterococcus villorum NBRC 100699.</title>
        <authorList>
            <person name="Hosoyama A."/>
            <person name="Uohara A."/>
            <person name="Ohji S."/>
            <person name="Ichikawa N."/>
        </authorList>
    </citation>
    <scope>NUCLEOTIDE SEQUENCE [LARGE SCALE GENOMIC DNA]</scope>
    <source>
        <strain evidence="1 2">NBRC 100699</strain>
    </source>
</reference>
<evidence type="ECO:0000313" key="1">
    <source>
        <dbReference type="EMBL" id="GEL93169.1"/>
    </source>
</evidence>
<proteinExistence type="predicted"/>
<comment type="caution">
    <text evidence="1">The sequence shown here is derived from an EMBL/GenBank/DDBJ whole genome shotgun (WGS) entry which is preliminary data.</text>
</comment>
<dbReference type="AlphaFoldDB" id="A0A511J656"/>
<dbReference type="RefSeq" id="WP_010751849.1">
    <property type="nucleotide sequence ID" value="NZ_BJWF01000052.1"/>
</dbReference>
<protein>
    <submittedName>
        <fullName evidence="1">Uncharacterized protein</fullName>
    </submittedName>
</protein>
<dbReference type="EMBL" id="BJWF01000052">
    <property type="protein sequence ID" value="GEL93169.1"/>
    <property type="molecule type" value="Genomic_DNA"/>
</dbReference>
<dbReference type="Proteomes" id="UP000321830">
    <property type="component" value="Unassembled WGS sequence"/>
</dbReference>
<name>A0A511J656_9ENTE</name>
<evidence type="ECO:0000313" key="2">
    <source>
        <dbReference type="Proteomes" id="UP000321830"/>
    </source>
</evidence>
<sequence length="50" mass="5983">MEESKICFDKASNQIVMESDIGILTITRYGFRYEVKGENNQREVRVWKNR</sequence>
<gene>
    <name evidence="1" type="ORF">EVI01_25060</name>
</gene>